<name>A0A8H7YAK0_PSICU</name>
<reference evidence="1" key="1">
    <citation type="submission" date="2021-02" db="EMBL/GenBank/DDBJ databases">
        <title>Psilocybe cubensis genome.</title>
        <authorList>
            <person name="Mckernan K.J."/>
            <person name="Crawford S."/>
            <person name="Trippe A."/>
            <person name="Kane L.T."/>
            <person name="Mclaughlin S."/>
        </authorList>
    </citation>
    <scope>NUCLEOTIDE SEQUENCE [LARGE SCALE GENOMIC DNA]</scope>
    <source>
        <strain evidence="1">MGC-MH-2018</strain>
    </source>
</reference>
<dbReference type="EMBL" id="JAFIQS010000001">
    <property type="protein sequence ID" value="KAG5173879.1"/>
    <property type="molecule type" value="Genomic_DNA"/>
</dbReference>
<comment type="caution">
    <text evidence="1">The sequence shown here is derived from an EMBL/GenBank/DDBJ whole genome shotgun (WGS) entry which is preliminary data.</text>
</comment>
<dbReference type="OrthoDB" id="2798046at2759"/>
<protein>
    <submittedName>
        <fullName evidence="1">Uncharacterized protein</fullName>
    </submittedName>
</protein>
<dbReference type="AlphaFoldDB" id="A0A8H7YAK0"/>
<evidence type="ECO:0000313" key="1">
    <source>
        <dbReference type="EMBL" id="KAG5173879.1"/>
    </source>
</evidence>
<organism evidence="1">
    <name type="scientific">Psilocybe cubensis</name>
    <name type="common">Psychedelic mushroom</name>
    <name type="synonym">Stropharia cubensis</name>
    <dbReference type="NCBI Taxonomy" id="181762"/>
    <lineage>
        <taxon>Eukaryota</taxon>
        <taxon>Fungi</taxon>
        <taxon>Dikarya</taxon>
        <taxon>Basidiomycota</taxon>
        <taxon>Agaricomycotina</taxon>
        <taxon>Agaricomycetes</taxon>
        <taxon>Agaricomycetidae</taxon>
        <taxon>Agaricales</taxon>
        <taxon>Agaricineae</taxon>
        <taxon>Strophariaceae</taxon>
        <taxon>Psilocybe</taxon>
    </lineage>
</organism>
<proteinExistence type="predicted"/>
<sequence length="289" mass="33069">MEKIFIRLHLPCPQAPYWAVIVGENYEYQDSACHVSLDCLQVKLWIFPTHFGFSGGPWIDTTLDGFTADVWSSKDAPWWINSVRSNLISTILNGETVLLHAIATKLYFGTISKSLDVDEDGDGTIDEQGLFEGEVNNELRARCSTSQWNIVTPYGRMYTFGQLNAEFRRSWVDDRGTFAMIIGQCRLLKLRKSTVDVDHSVLWQIFTAISSLPNIALKTYRNPLSLIDIYVPHAQISFSDFRLRDAELLHESAVKLRQEYNQFTYKYPGVLENIAWDIFIGHVLSCLQD</sequence>
<accession>A0A8H7YAK0</accession>
<gene>
    <name evidence="1" type="ORF">JR316_000537</name>
</gene>